<evidence type="ECO:0000313" key="2">
    <source>
        <dbReference type="EMBL" id="VDP30398.1"/>
    </source>
</evidence>
<proteinExistence type="predicted"/>
<accession>A0A183MSR8</accession>
<dbReference type="Proteomes" id="UP000277204">
    <property type="component" value="Unassembled WGS sequence"/>
</dbReference>
<feature type="compositionally biased region" description="Basic and acidic residues" evidence="1">
    <location>
        <begin position="147"/>
        <end position="183"/>
    </location>
</feature>
<dbReference type="EMBL" id="UZAI01017856">
    <property type="protein sequence ID" value="VDP30398.1"/>
    <property type="molecule type" value="Genomic_DNA"/>
</dbReference>
<organism evidence="2 3">
    <name type="scientific">Schistosoma margrebowiei</name>
    <dbReference type="NCBI Taxonomy" id="48269"/>
    <lineage>
        <taxon>Eukaryota</taxon>
        <taxon>Metazoa</taxon>
        <taxon>Spiralia</taxon>
        <taxon>Lophotrochozoa</taxon>
        <taxon>Platyhelminthes</taxon>
        <taxon>Trematoda</taxon>
        <taxon>Digenea</taxon>
        <taxon>Strigeidida</taxon>
        <taxon>Schistosomatoidea</taxon>
        <taxon>Schistosomatidae</taxon>
        <taxon>Schistosoma</taxon>
    </lineage>
</organism>
<evidence type="ECO:0000313" key="3">
    <source>
        <dbReference type="Proteomes" id="UP000277204"/>
    </source>
</evidence>
<sequence>MKLDDLNFTDDLDLPSHTQQQMQEKTNSVAAASAAVGLNIHKGCECADRQGIKSISTIEEYLELKTTVNCQHRSQNFQYKCQNSSTLWGGNLDNYESHHSEYTRVYQQLSMQNTSDQLVRHYQQQITVGENKPDSSGGRNQEETLEEDRTHIEEKHTTASQDKSSHGILKAEGEEKDQRTHYF</sequence>
<reference evidence="2 3" key="1">
    <citation type="submission" date="2018-11" db="EMBL/GenBank/DDBJ databases">
        <authorList>
            <consortium name="Pathogen Informatics"/>
        </authorList>
    </citation>
    <scope>NUCLEOTIDE SEQUENCE [LARGE SCALE GENOMIC DNA]</scope>
    <source>
        <strain evidence="2 3">Zambia</strain>
    </source>
</reference>
<protein>
    <submittedName>
        <fullName evidence="2">Uncharacterized protein</fullName>
    </submittedName>
</protein>
<dbReference type="AlphaFoldDB" id="A0A183MSR8"/>
<gene>
    <name evidence="2" type="ORF">SMRZ_LOCUS19093</name>
</gene>
<evidence type="ECO:0000256" key="1">
    <source>
        <dbReference type="SAM" id="MobiDB-lite"/>
    </source>
</evidence>
<feature type="region of interest" description="Disordered" evidence="1">
    <location>
        <begin position="127"/>
        <end position="183"/>
    </location>
</feature>
<keyword evidence="3" id="KW-1185">Reference proteome</keyword>
<name>A0A183MSR8_9TREM</name>